<evidence type="ECO:0000313" key="3">
    <source>
        <dbReference type="Proteomes" id="UP000724874"/>
    </source>
</evidence>
<dbReference type="PROSITE" id="PS51186">
    <property type="entry name" value="GNAT"/>
    <property type="match status" value="1"/>
</dbReference>
<evidence type="ECO:0000259" key="1">
    <source>
        <dbReference type="PROSITE" id="PS51186"/>
    </source>
</evidence>
<protein>
    <submittedName>
        <fullName evidence="2">Acyl-CoA N-acyltransferase</fullName>
    </submittedName>
</protein>
<accession>A0A9P5NNN1</accession>
<dbReference type="SUPFAM" id="SSF55729">
    <property type="entry name" value="Acyl-CoA N-acyltransferases (Nat)"/>
    <property type="match status" value="1"/>
</dbReference>
<dbReference type="EMBL" id="JADNYJ010000051">
    <property type="protein sequence ID" value="KAF8899796.1"/>
    <property type="molecule type" value="Genomic_DNA"/>
</dbReference>
<dbReference type="Gene3D" id="3.40.630.30">
    <property type="match status" value="1"/>
</dbReference>
<dbReference type="InterPro" id="IPR016181">
    <property type="entry name" value="Acyl_CoA_acyltransferase"/>
</dbReference>
<proteinExistence type="predicted"/>
<feature type="domain" description="N-acetyltransferase" evidence="1">
    <location>
        <begin position="9"/>
        <end position="179"/>
    </location>
</feature>
<sequence length="183" mass="20956">MFDLPKNGIRLRAFRQSDLDDILALHNDAEVALYATSGFAVPQGETRKESYKNNAEKAELFCVAETKPFESSASDKPEFIGIAALWPDQERGQRHSRYSITLNKKFWGRGYGSEITKFMVDYAFRNLNMHRISLGVIQGNDRALSIYKNCGFVLEGTQRKSNWIDGGWRDVYLMGMLIEDWVD</sequence>
<dbReference type="CDD" id="cd04301">
    <property type="entry name" value="NAT_SF"/>
    <property type="match status" value="1"/>
</dbReference>
<comment type="caution">
    <text evidence="2">The sequence shown here is derived from an EMBL/GenBank/DDBJ whole genome shotgun (WGS) entry which is preliminary data.</text>
</comment>
<dbReference type="PANTHER" id="PTHR43415">
    <property type="entry name" value="SPERMIDINE N(1)-ACETYLTRANSFERASE"/>
    <property type="match status" value="1"/>
</dbReference>
<dbReference type="InterPro" id="IPR000182">
    <property type="entry name" value="GNAT_dom"/>
</dbReference>
<dbReference type="Proteomes" id="UP000724874">
    <property type="component" value="Unassembled WGS sequence"/>
</dbReference>
<dbReference type="AlphaFoldDB" id="A0A9P5NNN1"/>
<keyword evidence="3" id="KW-1185">Reference proteome</keyword>
<gene>
    <name evidence="2" type="ORF">CPB84DRAFT_1681047</name>
</gene>
<dbReference type="PANTHER" id="PTHR43415:SF3">
    <property type="entry name" value="GNAT-FAMILY ACETYLTRANSFERASE"/>
    <property type="match status" value="1"/>
</dbReference>
<reference evidence="2" key="1">
    <citation type="submission" date="2020-11" db="EMBL/GenBank/DDBJ databases">
        <authorList>
            <consortium name="DOE Joint Genome Institute"/>
            <person name="Ahrendt S."/>
            <person name="Riley R."/>
            <person name="Andreopoulos W."/>
            <person name="LaButti K."/>
            <person name="Pangilinan J."/>
            <person name="Ruiz-duenas F.J."/>
            <person name="Barrasa J.M."/>
            <person name="Sanchez-Garcia M."/>
            <person name="Camarero S."/>
            <person name="Miyauchi S."/>
            <person name="Serrano A."/>
            <person name="Linde D."/>
            <person name="Babiker R."/>
            <person name="Drula E."/>
            <person name="Ayuso-Fernandez I."/>
            <person name="Pacheco R."/>
            <person name="Padilla G."/>
            <person name="Ferreira P."/>
            <person name="Barriuso J."/>
            <person name="Kellner H."/>
            <person name="Castanera R."/>
            <person name="Alfaro M."/>
            <person name="Ramirez L."/>
            <person name="Pisabarro A.G."/>
            <person name="Kuo A."/>
            <person name="Tritt A."/>
            <person name="Lipzen A."/>
            <person name="He G."/>
            <person name="Yan M."/>
            <person name="Ng V."/>
            <person name="Cullen D."/>
            <person name="Martin F."/>
            <person name="Rosso M.-N."/>
            <person name="Henrissat B."/>
            <person name="Hibbett D."/>
            <person name="Martinez A.T."/>
            <person name="Grigoriev I.V."/>
        </authorList>
    </citation>
    <scope>NUCLEOTIDE SEQUENCE</scope>
    <source>
        <strain evidence="2">AH 44721</strain>
    </source>
</reference>
<name>A0A9P5NNN1_GYMJU</name>
<dbReference type="Pfam" id="PF13302">
    <property type="entry name" value="Acetyltransf_3"/>
    <property type="match status" value="1"/>
</dbReference>
<organism evidence="2 3">
    <name type="scientific">Gymnopilus junonius</name>
    <name type="common">Spectacular rustgill mushroom</name>
    <name type="synonym">Gymnopilus spectabilis subsp. junonius</name>
    <dbReference type="NCBI Taxonomy" id="109634"/>
    <lineage>
        <taxon>Eukaryota</taxon>
        <taxon>Fungi</taxon>
        <taxon>Dikarya</taxon>
        <taxon>Basidiomycota</taxon>
        <taxon>Agaricomycotina</taxon>
        <taxon>Agaricomycetes</taxon>
        <taxon>Agaricomycetidae</taxon>
        <taxon>Agaricales</taxon>
        <taxon>Agaricineae</taxon>
        <taxon>Hymenogastraceae</taxon>
        <taxon>Gymnopilus</taxon>
    </lineage>
</organism>
<evidence type="ECO:0000313" key="2">
    <source>
        <dbReference type="EMBL" id="KAF8899796.1"/>
    </source>
</evidence>
<dbReference type="GO" id="GO:0016747">
    <property type="term" value="F:acyltransferase activity, transferring groups other than amino-acyl groups"/>
    <property type="evidence" value="ECO:0007669"/>
    <property type="project" value="InterPro"/>
</dbReference>
<dbReference type="OrthoDB" id="630895at2759"/>